<keyword evidence="2" id="KW-0732">Signal</keyword>
<protein>
    <submittedName>
        <fullName evidence="3">Uncharacterized protein</fullName>
    </submittedName>
</protein>
<name>A0ABU8WKI5_9BURK</name>
<feature type="chain" id="PRO_5045766416" evidence="2">
    <location>
        <begin position="23"/>
        <end position="114"/>
    </location>
</feature>
<dbReference type="RefSeq" id="WP_340342450.1">
    <property type="nucleotide sequence ID" value="NZ_JBBKZT010000005.1"/>
</dbReference>
<comment type="caution">
    <text evidence="3">The sequence shown here is derived from an EMBL/GenBank/DDBJ whole genome shotgun (WGS) entry which is preliminary data.</text>
</comment>
<feature type="region of interest" description="Disordered" evidence="1">
    <location>
        <begin position="63"/>
        <end position="114"/>
    </location>
</feature>
<evidence type="ECO:0000256" key="1">
    <source>
        <dbReference type="SAM" id="MobiDB-lite"/>
    </source>
</evidence>
<evidence type="ECO:0000256" key="2">
    <source>
        <dbReference type="SAM" id="SignalP"/>
    </source>
</evidence>
<accession>A0ABU8WKI5</accession>
<feature type="compositionally biased region" description="Polar residues" evidence="1">
    <location>
        <begin position="68"/>
        <end position="81"/>
    </location>
</feature>
<dbReference type="Proteomes" id="UP001385892">
    <property type="component" value="Unassembled WGS sequence"/>
</dbReference>
<reference evidence="3 4" key="1">
    <citation type="submission" date="2024-03" db="EMBL/GenBank/DDBJ databases">
        <title>Novel species of the genus Variovorax.</title>
        <authorList>
            <person name="Liu Q."/>
            <person name="Xin Y.-H."/>
        </authorList>
    </citation>
    <scope>NUCLEOTIDE SEQUENCE [LARGE SCALE GENOMIC DNA]</scope>
    <source>
        <strain evidence="3 4">KACC 18900</strain>
    </source>
</reference>
<evidence type="ECO:0000313" key="4">
    <source>
        <dbReference type="Proteomes" id="UP001385892"/>
    </source>
</evidence>
<proteinExistence type="predicted"/>
<dbReference type="EMBL" id="JBBKZT010000005">
    <property type="protein sequence ID" value="MEJ8847298.1"/>
    <property type="molecule type" value="Genomic_DNA"/>
</dbReference>
<keyword evidence="4" id="KW-1185">Reference proteome</keyword>
<evidence type="ECO:0000313" key="3">
    <source>
        <dbReference type="EMBL" id="MEJ8847298.1"/>
    </source>
</evidence>
<feature type="signal peptide" evidence="2">
    <location>
        <begin position="1"/>
        <end position="22"/>
    </location>
</feature>
<organism evidence="3 4">
    <name type="scientific">Variovorax rhizosphaerae</name>
    <dbReference type="NCBI Taxonomy" id="1836200"/>
    <lineage>
        <taxon>Bacteria</taxon>
        <taxon>Pseudomonadati</taxon>
        <taxon>Pseudomonadota</taxon>
        <taxon>Betaproteobacteria</taxon>
        <taxon>Burkholderiales</taxon>
        <taxon>Comamonadaceae</taxon>
        <taxon>Variovorax</taxon>
    </lineage>
</organism>
<gene>
    <name evidence="3" type="ORF">WKW82_11595</name>
</gene>
<sequence>MKFLRIPGVLALLALASSTASAQPSEAARLRYEQAIAQCDSANLPRPVRNACIRDAGEALARAGGGQITASPDTIPDSRSTVIGPDGTPRRGDDNNSPYITPDGRAVVVPPAGD</sequence>